<evidence type="ECO:0000313" key="7">
    <source>
        <dbReference type="EMBL" id="MEQ5349676.1"/>
    </source>
</evidence>
<dbReference type="PANTHER" id="PTHR33420:SF3">
    <property type="entry name" value="FIMBRIAL SUBUNIT ELFA"/>
    <property type="match status" value="1"/>
</dbReference>
<dbReference type="InterPro" id="IPR050263">
    <property type="entry name" value="Bact_Fimbrial_Adh_Pro"/>
</dbReference>
<dbReference type="InterPro" id="IPR000259">
    <property type="entry name" value="Adhesion_dom_fimbrial"/>
</dbReference>
<comment type="subcellular location">
    <subcellularLocation>
        <location evidence="1">Fimbrium</location>
    </subcellularLocation>
</comment>
<evidence type="ECO:0000313" key="8">
    <source>
        <dbReference type="Proteomes" id="UP001436462"/>
    </source>
</evidence>
<dbReference type="EMBL" id="JBEEWF010000011">
    <property type="protein sequence ID" value="MEQ5349676.1"/>
    <property type="molecule type" value="Genomic_DNA"/>
</dbReference>
<dbReference type="RefSeq" id="WP_349420217.1">
    <property type="nucleotide sequence ID" value="NZ_JBEEWF010000011.1"/>
</dbReference>
<dbReference type="InterPro" id="IPR008966">
    <property type="entry name" value="Adhesion_dom_sf"/>
</dbReference>
<sequence>MPILTKKLLPMAFLISAITASATVSADEQTGQISFSGLIYSSTCTIDINGSGSGSDGNVNMGRYATSEFDRTGSEVGGANGNGKLDISLINCPPQGTVKLKLEGKTDSSSDQILALDDPNGSNTAKNVGIHIYDRDDLSTPFDLNITREYKIKDTGDLKSKTLYFVAKYVSTSNNVEAGRADATLNYTLTYQ</sequence>
<name>A0ABV1LFF1_9GAMM</name>
<reference evidence="7 8" key="1">
    <citation type="submission" date="2024-04" db="EMBL/GenBank/DDBJ databases">
        <title>Role of Flies in the Dissemination of Carbapenem-Resistant Enterobacteriaceae (CRE): An Epidemiological and Genomic Study in China.</title>
        <authorList>
            <person name="Kaichao C."/>
            <person name="Zhang R."/>
            <person name="Chen S."/>
        </authorList>
    </citation>
    <scope>NUCLEOTIDE SEQUENCE [LARGE SCALE GENOMIC DNA]</scope>
    <source>
        <strain evidence="8">fly-1011</strain>
    </source>
</reference>
<dbReference type="SUPFAM" id="SSF49401">
    <property type="entry name" value="Bacterial adhesins"/>
    <property type="match status" value="1"/>
</dbReference>
<organism evidence="7 8">
    <name type="scientific">Proteus genomosp. 6</name>
    <dbReference type="NCBI Taxonomy" id="1311820"/>
    <lineage>
        <taxon>Bacteria</taxon>
        <taxon>Pseudomonadati</taxon>
        <taxon>Pseudomonadota</taxon>
        <taxon>Gammaproteobacteria</taxon>
        <taxon>Enterobacterales</taxon>
        <taxon>Morganellaceae</taxon>
        <taxon>Proteus</taxon>
    </lineage>
</organism>
<comment type="similarity">
    <text evidence="2">Belongs to the fimbrial protein family.</text>
</comment>
<feature type="chain" id="PRO_5047182728" evidence="5">
    <location>
        <begin position="23"/>
        <end position="192"/>
    </location>
</feature>
<dbReference type="Proteomes" id="UP001436462">
    <property type="component" value="Unassembled WGS sequence"/>
</dbReference>
<evidence type="ECO:0000256" key="3">
    <source>
        <dbReference type="ARBA" id="ARBA00022729"/>
    </source>
</evidence>
<gene>
    <name evidence="7" type="ORF">ABN253_15985</name>
</gene>
<evidence type="ECO:0000256" key="1">
    <source>
        <dbReference type="ARBA" id="ARBA00004561"/>
    </source>
</evidence>
<protein>
    <submittedName>
        <fullName evidence="7">Fimbrial protein</fullName>
    </submittedName>
</protein>
<keyword evidence="3 5" id="KW-0732">Signal</keyword>
<feature type="domain" description="Fimbrial-type adhesion" evidence="6">
    <location>
        <begin position="33"/>
        <end position="192"/>
    </location>
</feature>
<accession>A0ABV1LFF1</accession>
<evidence type="ECO:0000256" key="2">
    <source>
        <dbReference type="ARBA" id="ARBA00006671"/>
    </source>
</evidence>
<evidence type="ECO:0000259" key="6">
    <source>
        <dbReference type="Pfam" id="PF00419"/>
    </source>
</evidence>
<dbReference type="InterPro" id="IPR036937">
    <property type="entry name" value="Adhesion_dom_fimbrial_sf"/>
</dbReference>
<dbReference type="Pfam" id="PF00419">
    <property type="entry name" value="Fimbrial"/>
    <property type="match status" value="1"/>
</dbReference>
<evidence type="ECO:0000256" key="5">
    <source>
        <dbReference type="SAM" id="SignalP"/>
    </source>
</evidence>
<proteinExistence type="inferred from homology"/>
<dbReference type="Gene3D" id="2.60.40.1090">
    <property type="entry name" value="Fimbrial-type adhesion domain"/>
    <property type="match status" value="1"/>
</dbReference>
<keyword evidence="8" id="KW-1185">Reference proteome</keyword>
<dbReference type="PANTHER" id="PTHR33420">
    <property type="entry name" value="FIMBRIAL SUBUNIT ELFA-RELATED"/>
    <property type="match status" value="1"/>
</dbReference>
<evidence type="ECO:0000256" key="4">
    <source>
        <dbReference type="ARBA" id="ARBA00023263"/>
    </source>
</evidence>
<feature type="signal peptide" evidence="5">
    <location>
        <begin position="1"/>
        <end position="22"/>
    </location>
</feature>
<comment type="caution">
    <text evidence="7">The sequence shown here is derived from an EMBL/GenBank/DDBJ whole genome shotgun (WGS) entry which is preliminary data.</text>
</comment>
<keyword evidence="4" id="KW-0281">Fimbrium</keyword>